<dbReference type="PRINTS" id="PR00101">
    <property type="entry name" value="ATCASE"/>
</dbReference>
<dbReference type="STRING" id="1404245.CGLY_08320"/>
<evidence type="ECO:0000313" key="11">
    <source>
        <dbReference type="Proteomes" id="UP000023703"/>
    </source>
</evidence>
<comment type="function">
    <text evidence="5 7">Catalyzes the condensation of carbamoyl phosphate and aspartate to form carbamoyl aspartate and inorganic phosphate, the committed step in the de novo pyrimidine nucleotide biosynthesis pathway.</text>
</comment>
<dbReference type="InterPro" id="IPR006131">
    <property type="entry name" value="Asp_carbamoyltransf_Asp/Orn-bd"/>
</dbReference>
<reference evidence="10 11" key="1">
    <citation type="journal article" date="2015" name="Int. J. Syst. Evol. Microbiol.">
        <title>Revisiting Corynebacterium glyciniphilum (ex Kubota et al., 1972) sp. nov., nom. rev., isolated from putrefied banana.</title>
        <authorList>
            <person name="Al-Dilaimi A."/>
            <person name="Bednarz H."/>
            <person name="Lomker A."/>
            <person name="Niehaus K."/>
            <person name="Kalinowski J."/>
            <person name="Ruckert C."/>
        </authorList>
    </citation>
    <scope>NUCLEOTIDE SEQUENCE [LARGE SCALE GENOMIC DNA]</scope>
    <source>
        <strain evidence="10">AJ 3170</strain>
    </source>
</reference>
<evidence type="ECO:0000256" key="2">
    <source>
        <dbReference type="ARBA" id="ARBA00008896"/>
    </source>
</evidence>
<feature type="binding site" evidence="7">
    <location>
        <position position="105"/>
    </location>
    <ligand>
        <name>carbamoyl phosphate</name>
        <dbReference type="ChEBI" id="CHEBI:58228"/>
    </ligand>
</feature>
<dbReference type="HAMAP" id="MF_00001">
    <property type="entry name" value="Asp_carb_tr"/>
    <property type="match status" value="1"/>
</dbReference>
<dbReference type="EMBL" id="CP006842">
    <property type="protein sequence ID" value="AHW64109.1"/>
    <property type="molecule type" value="Genomic_DNA"/>
</dbReference>
<dbReference type="AlphaFoldDB" id="X5DS46"/>
<dbReference type="GO" id="GO:0016597">
    <property type="term" value="F:amino acid binding"/>
    <property type="evidence" value="ECO:0007669"/>
    <property type="project" value="InterPro"/>
</dbReference>
<feature type="binding site" evidence="7">
    <location>
        <position position="141"/>
    </location>
    <ligand>
        <name>carbamoyl phosphate</name>
        <dbReference type="ChEBI" id="CHEBI:58228"/>
    </ligand>
</feature>
<dbReference type="EC" id="2.1.3.2" evidence="7"/>
<feature type="binding site" evidence="7">
    <location>
        <position position="55"/>
    </location>
    <ligand>
        <name>carbamoyl phosphate</name>
        <dbReference type="ChEBI" id="CHEBI:58228"/>
    </ligand>
</feature>
<evidence type="ECO:0000313" key="10">
    <source>
        <dbReference type="EMBL" id="AHW64109.1"/>
    </source>
</evidence>
<protein>
    <recommendedName>
        <fullName evidence="7">Aspartate carbamoyltransferase</fullName>
        <ecNumber evidence="7">2.1.3.2</ecNumber>
    </recommendedName>
    <alternativeName>
        <fullName evidence="7">Aspartate transcarbamylase</fullName>
        <shortName evidence="7">ATCase</shortName>
    </alternativeName>
</protein>
<feature type="domain" description="Aspartate/ornithine carbamoyltransferase carbamoyl-P binding" evidence="9">
    <location>
        <begin position="2"/>
        <end position="150"/>
    </location>
</feature>
<dbReference type="KEGG" id="cgy:CGLY_08320"/>
<dbReference type="OrthoDB" id="9774690at2"/>
<dbReference type="PROSITE" id="PS00097">
    <property type="entry name" value="CARBAMOYLTRANSFERASE"/>
    <property type="match status" value="1"/>
</dbReference>
<keyword evidence="4 7" id="KW-0665">Pyrimidine biosynthesis</keyword>
<feature type="binding site" evidence="7">
    <location>
        <position position="171"/>
    </location>
    <ligand>
        <name>L-aspartate</name>
        <dbReference type="ChEBI" id="CHEBI:29991"/>
    </ligand>
</feature>
<evidence type="ECO:0000256" key="3">
    <source>
        <dbReference type="ARBA" id="ARBA00022679"/>
    </source>
</evidence>
<dbReference type="InterPro" id="IPR006130">
    <property type="entry name" value="Asp/Orn_carbamoylTrfase"/>
</dbReference>
<evidence type="ECO:0000256" key="1">
    <source>
        <dbReference type="ARBA" id="ARBA00004852"/>
    </source>
</evidence>
<evidence type="ECO:0000256" key="7">
    <source>
        <dbReference type="HAMAP-Rule" id="MF_00001"/>
    </source>
</evidence>
<dbReference type="Pfam" id="PF00185">
    <property type="entry name" value="OTCace"/>
    <property type="match status" value="1"/>
</dbReference>
<evidence type="ECO:0000256" key="4">
    <source>
        <dbReference type="ARBA" id="ARBA00022975"/>
    </source>
</evidence>
<comment type="subunit">
    <text evidence="7">Heterododecamer (2C3:3R2) of six catalytic PyrB chains organized as two trimers (C3), and six regulatory PyrI chains organized as three dimers (R2).</text>
</comment>
<dbReference type="Pfam" id="PF02729">
    <property type="entry name" value="OTCace_N"/>
    <property type="match status" value="1"/>
</dbReference>
<dbReference type="RefSeq" id="WP_052539909.1">
    <property type="nucleotide sequence ID" value="NZ_CP006842.1"/>
</dbReference>
<proteinExistence type="inferred from homology"/>
<comment type="catalytic activity">
    <reaction evidence="6 7">
        <text>carbamoyl phosphate + L-aspartate = N-carbamoyl-L-aspartate + phosphate + H(+)</text>
        <dbReference type="Rhea" id="RHEA:20013"/>
        <dbReference type="ChEBI" id="CHEBI:15378"/>
        <dbReference type="ChEBI" id="CHEBI:29991"/>
        <dbReference type="ChEBI" id="CHEBI:32814"/>
        <dbReference type="ChEBI" id="CHEBI:43474"/>
        <dbReference type="ChEBI" id="CHEBI:58228"/>
        <dbReference type="EC" id="2.1.3.2"/>
    </reaction>
</comment>
<dbReference type="GO" id="GO:0006520">
    <property type="term" value="P:amino acid metabolic process"/>
    <property type="evidence" value="ECO:0007669"/>
    <property type="project" value="InterPro"/>
</dbReference>
<feature type="binding site" evidence="7">
    <location>
        <position position="281"/>
    </location>
    <ligand>
        <name>carbamoyl phosphate</name>
        <dbReference type="ChEBI" id="CHEBI:58228"/>
    </ligand>
</feature>
<dbReference type="FunFam" id="3.40.50.1370:FF:000007">
    <property type="entry name" value="Aspartate carbamoyltransferase"/>
    <property type="match status" value="1"/>
</dbReference>
<feature type="binding site" evidence="7">
    <location>
        <position position="56"/>
    </location>
    <ligand>
        <name>carbamoyl phosphate</name>
        <dbReference type="ChEBI" id="CHEBI:58228"/>
    </ligand>
</feature>
<evidence type="ECO:0000256" key="5">
    <source>
        <dbReference type="ARBA" id="ARBA00043884"/>
    </source>
</evidence>
<dbReference type="eggNOG" id="COG0540">
    <property type="taxonomic scope" value="Bacteria"/>
</dbReference>
<accession>X5DS46</accession>
<dbReference type="Gene3D" id="3.40.50.1370">
    <property type="entry name" value="Aspartate/ornithine carbamoyltransferase"/>
    <property type="match status" value="2"/>
</dbReference>
<feature type="domain" description="Aspartate/ornithine carbamoyltransferase Asp/Orn-binding" evidence="8">
    <location>
        <begin position="158"/>
        <end position="317"/>
    </location>
</feature>
<evidence type="ECO:0000259" key="9">
    <source>
        <dbReference type="Pfam" id="PF02729"/>
    </source>
</evidence>
<feature type="binding site" evidence="7">
    <location>
        <position position="83"/>
    </location>
    <ligand>
        <name>L-aspartate</name>
        <dbReference type="ChEBI" id="CHEBI:29991"/>
    </ligand>
</feature>
<dbReference type="GO" id="GO:0004070">
    <property type="term" value="F:aspartate carbamoyltransferase activity"/>
    <property type="evidence" value="ECO:0007669"/>
    <property type="project" value="UniProtKB-UniRule"/>
</dbReference>
<dbReference type="InterPro" id="IPR036901">
    <property type="entry name" value="Asp/Orn_carbamoylTrfase_sf"/>
</dbReference>
<dbReference type="InterPro" id="IPR002082">
    <property type="entry name" value="Asp_carbamoyltransf"/>
</dbReference>
<comment type="pathway">
    <text evidence="1 7">Pyrimidine metabolism; UMP biosynthesis via de novo pathway; (S)-dihydroorotate from bicarbonate: step 2/3.</text>
</comment>
<dbReference type="SUPFAM" id="SSF53671">
    <property type="entry name" value="Aspartate/ornithine carbamoyltransferase"/>
    <property type="match status" value="1"/>
</dbReference>
<name>X5DS46_9CORY</name>
<dbReference type="GO" id="GO:0044205">
    <property type="term" value="P:'de novo' UMP biosynthetic process"/>
    <property type="evidence" value="ECO:0007669"/>
    <property type="project" value="UniProtKB-UniRule"/>
</dbReference>
<dbReference type="NCBIfam" id="TIGR00670">
    <property type="entry name" value="asp_carb_tr"/>
    <property type="match status" value="1"/>
</dbReference>
<dbReference type="GO" id="GO:0005829">
    <property type="term" value="C:cytosol"/>
    <property type="evidence" value="ECO:0007669"/>
    <property type="project" value="TreeGrafter"/>
</dbReference>
<feature type="binding site" evidence="7">
    <location>
        <position position="280"/>
    </location>
    <ligand>
        <name>carbamoyl phosphate</name>
        <dbReference type="ChEBI" id="CHEBI:58228"/>
    </ligand>
</feature>
<dbReference type="PANTHER" id="PTHR45753:SF6">
    <property type="entry name" value="ASPARTATE CARBAMOYLTRANSFERASE"/>
    <property type="match status" value="1"/>
</dbReference>
<dbReference type="UniPathway" id="UPA00070">
    <property type="reaction ID" value="UER00116"/>
</dbReference>
<keyword evidence="11" id="KW-1185">Reference proteome</keyword>
<gene>
    <name evidence="7 10" type="primary">pyrB</name>
    <name evidence="10" type="ORF">CGLY_08320</name>
</gene>
<feature type="binding site" evidence="7">
    <location>
        <position position="239"/>
    </location>
    <ligand>
        <name>L-aspartate</name>
        <dbReference type="ChEBI" id="CHEBI:29991"/>
    </ligand>
</feature>
<dbReference type="PRINTS" id="PR00100">
    <property type="entry name" value="AOTCASE"/>
</dbReference>
<keyword evidence="3 7" id="KW-0808">Transferase</keyword>
<dbReference type="InterPro" id="IPR006132">
    <property type="entry name" value="Asp/Orn_carbamoyltranf_P-bd"/>
</dbReference>
<dbReference type="Proteomes" id="UP000023703">
    <property type="component" value="Chromosome"/>
</dbReference>
<sequence length="342" mass="36292">MKHLLSIADLDASEITLLLDEADRFADSLRDREVKKLPTLRGRTVFTLFYENSTRTRSSFETAGKWMSADVINISASSSSVKKGESLKDTALTLRAVGADAIIMRHPSSGAARQVANWVGQGREGISVLNAGDGSHEHPTQALLDAVTLRNKLGTLEGSHVVIVGDILHSRVARSNALLLTALGVDVTFVAPRTLLAPGIEHWINPSTGGPGAPATGTVRISHDMDEAIAGADAVMMLRVQAERMDGGFFPSHREYATRYGLSRARLDALKDGAIVLHPGPMLRGMEINDSVADAPQTVVLDQVTAGVHVRMAALFTLLVGTDSTDSTSSAAGISSASGDHR</sequence>
<evidence type="ECO:0000256" key="6">
    <source>
        <dbReference type="ARBA" id="ARBA00048859"/>
    </source>
</evidence>
<dbReference type="NCBIfam" id="NF002032">
    <property type="entry name" value="PRK00856.1"/>
    <property type="match status" value="1"/>
</dbReference>
<evidence type="ECO:0000259" key="8">
    <source>
        <dbReference type="Pfam" id="PF00185"/>
    </source>
</evidence>
<dbReference type="PANTHER" id="PTHR45753">
    <property type="entry name" value="ORNITHINE CARBAMOYLTRANSFERASE, MITOCHONDRIAL"/>
    <property type="match status" value="1"/>
</dbReference>
<feature type="binding site" evidence="7">
    <location>
        <position position="138"/>
    </location>
    <ligand>
        <name>carbamoyl phosphate</name>
        <dbReference type="ChEBI" id="CHEBI:58228"/>
    </ligand>
</feature>
<comment type="similarity">
    <text evidence="2 7">Belongs to the aspartate/ornithine carbamoyltransferase superfamily. ATCase family.</text>
</comment>
<dbReference type="GO" id="GO:0006207">
    <property type="term" value="P:'de novo' pyrimidine nucleobase biosynthetic process"/>
    <property type="evidence" value="ECO:0007669"/>
    <property type="project" value="InterPro"/>
</dbReference>
<dbReference type="HOGENOM" id="CLU_043846_2_0_11"/>
<organism evidence="10 11">
    <name type="scientific">Corynebacterium glyciniphilum AJ 3170</name>
    <dbReference type="NCBI Taxonomy" id="1404245"/>
    <lineage>
        <taxon>Bacteria</taxon>
        <taxon>Bacillati</taxon>
        <taxon>Actinomycetota</taxon>
        <taxon>Actinomycetes</taxon>
        <taxon>Mycobacteriales</taxon>
        <taxon>Corynebacteriaceae</taxon>
        <taxon>Corynebacterium</taxon>
    </lineage>
</organism>